<dbReference type="SMART" id="SM01149">
    <property type="entry name" value="DUF1237"/>
    <property type="match status" value="1"/>
</dbReference>
<dbReference type="Proteomes" id="UP000254711">
    <property type="component" value="Unassembled WGS sequence"/>
</dbReference>
<proteinExistence type="predicted"/>
<dbReference type="PANTHER" id="PTHR31047:SF0">
    <property type="entry name" value="MEIOTICALLY UP-REGULATED GENE 157 PROTEIN"/>
    <property type="match status" value="1"/>
</dbReference>
<evidence type="ECO:0000256" key="1">
    <source>
        <dbReference type="SAM" id="SignalP"/>
    </source>
</evidence>
<protein>
    <submittedName>
        <fullName evidence="2">Glycoside hydrolase family 125 protein</fullName>
    </submittedName>
</protein>
<name>A0A370K9Q6_9GAMM</name>
<dbReference type="EMBL" id="QQSY01000001">
    <property type="protein sequence ID" value="RDI99388.1"/>
    <property type="molecule type" value="Genomic_DNA"/>
</dbReference>
<keyword evidence="2" id="KW-0378">Hydrolase</keyword>
<dbReference type="SUPFAM" id="SSF48208">
    <property type="entry name" value="Six-hairpin glycosidases"/>
    <property type="match status" value="1"/>
</dbReference>
<dbReference type="GO" id="GO:0016787">
    <property type="term" value="F:hydrolase activity"/>
    <property type="evidence" value="ECO:0007669"/>
    <property type="project" value="UniProtKB-KW"/>
</dbReference>
<organism evidence="2 3">
    <name type="scientific">Dyella solisilvae</name>
    <dbReference type="NCBI Taxonomy" id="1920168"/>
    <lineage>
        <taxon>Bacteria</taxon>
        <taxon>Pseudomonadati</taxon>
        <taxon>Pseudomonadota</taxon>
        <taxon>Gammaproteobacteria</taxon>
        <taxon>Lysobacterales</taxon>
        <taxon>Rhodanobacteraceae</taxon>
        <taxon>Dyella</taxon>
    </lineage>
</organism>
<reference evidence="2 3" key="1">
    <citation type="submission" date="2018-07" db="EMBL/GenBank/DDBJ databases">
        <title>Dyella solisilvae sp. nov., isolated from the pine and broad-leaved mixed forest soil.</title>
        <authorList>
            <person name="Gao Z."/>
            <person name="Qiu L."/>
        </authorList>
    </citation>
    <scope>NUCLEOTIDE SEQUENCE [LARGE SCALE GENOMIC DNA]</scope>
    <source>
        <strain evidence="2 3">DHG54</strain>
    </source>
</reference>
<dbReference type="PROSITE" id="PS51318">
    <property type="entry name" value="TAT"/>
    <property type="match status" value="1"/>
</dbReference>
<sequence length="485" mass="54018">MTTRRNLLKWMALAPAAGLLSGGAYAAAGSAPAFISRRPPVGKRKFTSTAVEQLIARTKAGMADPELAWMFENCFPNTLDTTVQIGTLHGKPDTFIVTGDIDAMWMRDSSAQVWPYVQLAAQDKGLQRLFQGLIHRQALSIRIDPYANALTRDPAAKSNLTWSQHDLTDMKPGVAERKWEIDSLCYPIRLAYGYWKATGDVTAFDDDWHAAMLTVIRTFREQQRKDGPGPYHFQRASPTPNDTQYLQGFGQPTRPVGMVHAMFRPSDDATIYPFNIPGNLFAVTSLRQLAEMLAGVRHDASAGAECHALADEIQRAVEIHGVIHGDLGDYWAYEVDGFGNQLFMDDANVPSLIALPYLGACSRDDANYLRTRAKVWSTRNPYFFKGNAAEGIGGPHVGLRMIWPMSIMMRALTASDTREITQCLAWLKATHAGTGFMHEAFDQDVPTKYTRSWFAWANSLFGELIVDLARRHPEVLRKAYVGDRA</sequence>
<dbReference type="GO" id="GO:0005975">
    <property type="term" value="P:carbohydrate metabolic process"/>
    <property type="evidence" value="ECO:0007669"/>
    <property type="project" value="InterPro"/>
</dbReference>
<feature type="chain" id="PRO_5017018643" evidence="1">
    <location>
        <begin position="27"/>
        <end position="485"/>
    </location>
</feature>
<dbReference type="Pfam" id="PF06824">
    <property type="entry name" value="Glyco_hydro_125"/>
    <property type="match status" value="1"/>
</dbReference>
<dbReference type="InterPro" id="IPR012341">
    <property type="entry name" value="6hp_glycosidase-like_sf"/>
</dbReference>
<dbReference type="RefSeq" id="WP_114823130.1">
    <property type="nucleotide sequence ID" value="NZ_QQSY01000001.1"/>
</dbReference>
<dbReference type="PIRSF" id="PIRSF028846">
    <property type="entry name" value="UCP028846"/>
    <property type="match status" value="1"/>
</dbReference>
<keyword evidence="1" id="KW-0732">Signal</keyword>
<dbReference type="InterPro" id="IPR008313">
    <property type="entry name" value="GH125"/>
</dbReference>
<dbReference type="InterPro" id="IPR006311">
    <property type="entry name" value="TAT_signal"/>
</dbReference>
<dbReference type="OrthoDB" id="181472at2"/>
<comment type="caution">
    <text evidence="2">The sequence shown here is derived from an EMBL/GenBank/DDBJ whole genome shotgun (WGS) entry which is preliminary data.</text>
</comment>
<dbReference type="Gene3D" id="1.50.10.10">
    <property type="match status" value="1"/>
</dbReference>
<dbReference type="PANTHER" id="PTHR31047">
    <property type="entry name" value="MEIOTICALLY UP-REGULATED GENE 157 PROTEIN"/>
    <property type="match status" value="1"/>
</dbReference>
<evidence type="ECO:0000313" key="3">
    <source>
        <dbReference type="Proteomes" id="UP000254711"/>
    </source>
</evidence>
<keyword evidence="3" id="KW-1185">Reference proteome</keyword>
<dbReference type="AlphaFoldDB" id="A0A370K9Q6"/>
<gene>
    <name evidence="2" type="ORF">DVT68_00550</name>
</gene>
<dbReference type="InterPro" id="IPR008928">
    <property type="entry name" value="6-hairpin_glycosidase_sf"/>
</dbReference>
<feature type="signal peptide" evidence="1">
    <location>
        <begin position="1"/>
        <end position="26"/>
    </location>
</feature>
<accession>A0A370K9Q6</accession>
<evidence type="ECO:0000313" key="2">
    <source>
        <dbReference type="EMBL" id="RDI99388.1"/>
    </source>
</evidence>